<name>B4L387_DROMO</name>
<evidence type="ECO:0000313" key="10">
    <source>
        <dbReference type="EMBL" id="EDW07015.2"/>
    </source>
</evidence>
<dbReference type="Proteomes" id="UP000009192">
    <property type="component" value="Unassembled WGS sequence"/>
</dbReference>
<feature type="transmembrane region" description="Helical" evidence="8">
    <location>
        <begin position="203"/>
        <end position="226"/>
    </location>
</feature>
<dbReference type="EMBL" id="CH933810">
    <property type="protein sequence ID" value="EDW07015.2"/>
    <property type="molecule type" value="Genomic_DNA"/>
</dbReference>
<evidence type="ECO:0000313" key="11">
    <source>
        <dbReference type="Proteomes" id="UP000009192"/>
    </source>
</evidence>
<dbReference type="OrthoDB" id="408511at2759"/>
<dbReference type="PANTHER" id="PTHR21016:SF4">
    <property type="entry name" value="TM2 DOMAIN-CONTAINING PROTEIN 2"/>
    <property type="match status" value="1"/>
</dbReference>
<reference evidence="10 11" key="1">
    <citation type="journal article" date="2007" name="Nature">
        <title>Evolution of genes and genomes on the Drosophila phylogeny.</title>
        <authorList>
            <consortium name="Drosophila 12 Genomes Consortium"/>
            <person name="Clark A.G."/>
            <person name="Eisen M.B."/>
            <person name="Smith D.R."/>
            <person name="Bergman C.M."/>
            <person name="Oliver B."/>
            <person name="Markow T.A."/>
            <person name="Kaufman T.C."/>
            <person name="Kellis M."/>
            <person name="Gelbart W."/>
            <person name="Iyer V.N."/>
            <person name="Pollard D.A."/>
            <person name="Sackton T.B."/>
            <person name="Larracuente A.M."/>
            <person name="Singh N.D."/>
            <person name="Abad J.P."/>
            <person name="Abt D.N."/>
            <person name="Adryan B."/>
            <person name="Aguade M."/>
            <person name="Akashi H."/>
            <person name="Anderson W.W."/>
            <person name="Aquadro C.F."/>
            <person name="Ardell D.H."/>
            <person name="Arguello R."/>
            <person name="Artieri C.G."/>
            <person name="Barbash D.A."/>
            <person name="Barker D."/>
            <person name="Barsanti P."/>
            <person name="Batterham P."/>
            <person name="Batzoglou S."/>
            <person name="Begun D."/>
            <person name="Bhutkar A."/>
            <person name="Blanco E."/>
            <person name="Bosak S.A."/>
            <person name="Bradley R.K."/>
            <person name="Brand A.D."/>
            <person name="Brent M.R."/>
            <person name="Brooks A.N."/>
            <person name="Brown R.H."/>
            <person name="Butlin R.K."/>
            <person name="Caggese C."/>
            <person name="Calvi B.R."/>
            <person name="Bernardo de Carvalho A."/>
            <person name="Caspi A."/>
            <person name="Castrezana S."/>
            <person name="Celniker S.E."/>
            <person name="Chang J.L."/>
            <person name="Chapple C."/>
            <person name="Chatterji S."/>
            <person name="Chinwalla A."/>
            <person name="Civetta A."/>
            <person name="Clifton S.W."/>
            <person name="Comeron J.M."/>
            <person name="Costello J.C."/>
            <person name="Coyne J.A."/>
            <person name="Daub J."/>
            <person name="David R.G."/>
            <person name="Delcher A.L."/>
            <person name="Delehaunty K."/>
            <person name="Do C.B."/>
            <person name="Ebling H."/>
            <person name="Edwards K."/>
            <person name="Eickbush T."/>
            <person name="Evans J.D."/>
            <person name="Filipski A."/>
            <person name="Findeiss S."/>
            <person name="Freyhult E."/>
            <person name="Fulton L."/>
            <person name="Fulton R."/>
            <person name="Garcia A.C."/>
            <person name="Gardiner A."/>
            <person name="Garfield D.A."/>
            <person name="Garvin B.E."/>
            <person name="Gibson G."/>
            <person name="Gilbert D."/>
            <person name="Gnerre S."/>
            <person name="Godfrey J."/>
            <person name="Good R."/>
            <person name="Gotea V."/>
            <person name="Gravely B."/>
            <person name="Greenberg A.J."/>
            <person name="Griffiths-Jones S."/>
            <person name="Gross S."/>
            <person name="Guigo R."/>
            <person name="Gustafson E.A."/>
            <person name="Haerty W."/>
            <person name="Hahn M.W."/>
            <person name="Halligan D.L."/>
            <person name="Halpern A.L."/>
            <person name="Halter G.M."/>
            <person name="Han M.V."/>
            <person name="Heger A."/>
            <person name="Hillier L."/>
            <person name="Hinrichs A.S."/>
            <person name="Holmes I."/>
            <person name="Hoskins R.A."/>
            <person name="Hubisz M.J."/>
            <person name="Hultmark D."/>
            <person name="Huntley M.A."/>
            <person name="Jaffe D.B."/>
            <person name="Jagadeeshan S."/>
            <person name="Jeck W.R."/>
            <person name="Johnson J."/>
            <person name="Jones C.D."/>
            <person name="Jordan W.C."/>
            <person name="Karpen G.H."/>
            <person name="Kataoka E."/>
            <person name="Keightley P.D."/>
            <person name="Kheradpour P."/>
            <person name="Kirkness E.F."/>
            <person name="Koerich L.B."/>
            <person name="Kristiansen K."/>
            <person name="Kudrna D."/>
            <person name="Kulathinal R.J."/>
            <person name="Kumar S."/>
            <person name="Kwok R."/>
            <person name="Lander E."/>
            <person name="Langley C.H."/>
            <person name="Lapoint R."/>
            <person name="Lazzaro B.P."/>
            <person name="Lee S.J."/>
            <person name="Levesque L."/>
            <person name="Li R."/>
            <person name="Lin C.F."/>
            <person name="Lin M.F."/>
            <person name="Lindblad-Toh K."/>
            <person name="Llopart A."/>
            <person name="Long M."/>
            <person name="Low L."/>
            <person name="Lozovsky E."/>
            <person name="Lu J."/>
            <person name="Luo M."/>
            <person name="Machado C.A."/>
            <person name="Makalowski W."/>
            <person name="Marzo M."/>
            <person name="Matsuda M."/>
            <person name="Matzkin L."/>
            <person name="McAllister B."/>
            <person name="McBride C.S."/>
            <person name="McKernan B."/>
            <person name="McKernan K."/>
            <person name="Mendez-Lago M."/>
            <person name="Minx P."/>
            <person name="Mollenhauer M.U."/>
            <person name="Montooth K."/>
            <person name="Mount S.M."/>
            <person name="Mu X."/>
            <person name="Myers E."/>
            <person name="Negre B."/>
            <person name="Newfeld S."/>
            <person name="Nielsen R."/>
            <person name="Noor M.A."/>
            <person name="O'Grady P."/>
            <person name="Pachter L."/>
            <person name="Papaceit M."/>
            <person name="Parisi M.J."/>
            <person name="Parisi M."/>
            <person name="Parts L."/>
            <person name="Pedersen J.S."/>
            <person name="Pesole G."/>
            <person name="Phillippy A.M."/>
            <person name="Ponting C.P."/>
            <person name="Pop M."/>
            <person name="Porcelli D."/>
            <person name="Powell J.R."/>
            <person name="Prohaska S."/>
            <person name="Pruitt K."/>
            <person name="Puig M."/>
            <person name="Quesneville H."/>
            <person name="Ram K.R."/>
            <person name="Rand D."/>
            <person name="Rasmussen M.D."/>
            <person name="Reed L.K."/>
            <person name="Reenan R."/>
            <person name="Reily A."/>
            <person name="Remington K.A."/>
            <person name="Rieger T.T."/>
            <person name="Ritchie M.G."/>
            <person name="Robin C."/>
            <person name="Rogers Y.H."/>
            <person name="Rohde C."/>
            <person name="Rozas J."/>
            <person name="Rubenfield M.J."/>
            <person name="Ruiz A."/>
            <person name="Russo S."/>
            <person name="Salzberg S.L."/>
            <person name="Sanchez-Gracia A."/>
            <person name="Saranga D.J."/>
            <person name="Sato H."/>
            <person name="Schaeffer S.W."/>
            <person name="Schatz M.C."/>
            <person name="Schlenke T."/>
            <person name="Schwartz R."/>
            <person name="Segarra C."/>
            <person name="Singh R.S."/>
            <person name="Sirot L."/>
            <person name="Sirota M."/>
            <person name="Sisneros N.B."/>
            <person name="Smith C.D."/>
            <person name="Smith T.F."/>
            <person name="Spieth J."/>
            <person name="Stage D.E."/>
            <person name="Stark A."/>
            <person name="Stephan W."/>
            <person name="Strausberg R.L."/>
            <person name="Strempel S."/>
            <person name="Sturgill D."/>
            <person name="Sutton G."/>
            <person name="Sutton G.G."/>
            <person name="Tao W."/>
            <person name="Teichmann S."/>
            <person name="Tobari Y.N."/>
            <person name="Tomimura Y."/>
            <person name="Tsolas J.M."/>
            <person name="Valente V.L."/>
            <person name="Venter E."/>
            <person name="Venter J.C."/>
            <person name="Vicario S."/>
            <person name="Vieira F.G."/>
            <person name="Vilella A.J."/>
            <person name="Villasante A."/>
            <person name="Walenz B."/>
            <person name="Wang J."/>
            <person name="Wasserman M."/>
            <person name="Watts T."/>
            <person name="Wilson D."/>
            <person name="Wilson R.K."/>
            <person name="Wing R.A."/>
            <person name="Wolfner M.F."/>
            <person name="Wong A."/>
            <person name="Wong G.K."/>
            <person name="Wu C.I."/>
            <person name="Wu G."/>
            <person name="Yamamoto D."/>
            <person name="Yang H.P."/>
            <person name="Yang S.P."/>
            <person name="Yorke J.A."/>
            <person name="Yoshida K."/>
            <person name="Zdobnov E."/>
            <person name="Zhang P."/>
            <person name="Zhang Y."/>
            <person name="Zimin A.V."/>
            <person name="Baldwin J."/>
            <person name="Abdouelleil A."/>
            <person name="Abdulkadir J."/>
            <person name="Abebe A."/>
            <person name="Abera B."/>
            <person name="Abreu J."/>
            <person name="Acer S.C."/>
            <person name="Aftuck L."/>
            <person name="Alexander A."/>
            <person name="An P."/>
            <person name="Anderson E."/>
            <person name="Anderson S."/>
            <person name="Arachi H."/>
            <person name="Azer M."/>
            <person name="Bachantsang P."/>
            <person name="Barry A."/>
            <person name="Bayul T."/>
            <person name="Berlin A."/>
            <person name="Bessette D."/>
            <person name="Bloom T."/>
            <person name="Blye J."/>
            <person name="Boguslavskiy L."/>
            <person name="Bonnet C."/>
            <person name="Boukhgalter B."/>
            <person name="Bourzgui I."/>
            <person name="Brown A."/>
            <person name="Cahill P."/>
            <person name="Channer S."/>
            <person name="Cheshatsang Y."/>
            <person name="Chuda L."/>
            <person name="Citroen M."/>
            <person name="Collymore A."/>
            <person name="Cooke P."/>
            <person name="Costello M."/>
            <person name="D'Aco K."/>
            <person name="Daza R."/>
            <person name="De Haan G."/>
            <person name="DeGray S."/>
            <person name="DeMaso C."/>
            <person name="Dhargay N."/>
            <person name="Dooley K."/>
            <person name="Dooley E."/>
            <person name="Doricent M."/>
            <person name="Dorje P."/>
            <person name="Dorjee K."/>
            <person name="Dupes A."/>
            <person name="Elong R."/>
            <person name="Falk J."/>
            <person name="Farina A."/>
            <person name="Faro S."/>
            <person name="Ferguson D."/>
            <person name="Fisher S."/>
            <person name="Foley C.D."/>
            <person name="Franke A."/>
            <person name="Friedrich D."/>
            <person name="Gadbois L."/>
            <person name="Gearin G."/>
            <person name="Gearin C.R."/>
            <person name="Giannoukos G."/>
            <person name="Goode T."/>
            <person name="Graham J."/>
            <person name="Grandbois E."/>
            <person name="Grewal S."/>
            <person name="Gyaltsen K."/>
            <person name="Hafez N."/>
            <person name="Hagos B."/>
            <person name="Hall J."/>
            <person name="Henson C."/>
            <person name="Hollinger A."/>
            <person name="Honan T."/>
            <person name="Huard M.D."/>
            <person name="Hughes L."/>
            <person name="Hurhula B."/>
            <person name="Husby M.E."/>
            <person name="Kamat A."/>
            <person name="Kanga B."/>
            <person name="Kashin S."/>
            <person name="Khazanovich D."/>
            <person name="Kisner P."/>
            <person name="Lance K."/>
            <person name="Lara M."/>
            <person name="Lee W."/>
            <person name="Lennon N."/>
            <person name="Letendre F."/>
            <person name="LeVine R."/>
            <person name="Lipovsky A."/>
            <person name="Liu X."/>
            <person name="Liu J."/>
            <person name="Liu S."/>
            <person name="Lokyitsang T."/>
            <person name="Lokyitsang Y."/>
            <person name="Lubonja R."/>
            <person name="Lui A."/>
            <person name="MacDonald P."/>
            <person name="Magnisalis V."/>
            <person name="Maru K."/>
            <person name="Matthews C."/>
            <person name="McCusker W."/>
            <person name="McDonough S."/>
            <person name="Mehta T."/>
            <person name="Meldrim J."/>
            <person name="Meneus L."/>
            <person name="Mihai O."/>
            <person name="Mihalev A."/>
            <person name="Mihova T."/>
            <person name="Mittelman R."/>
            <person name="Mlenga V."/>
            <person name="Montmayeur A."/>
            <person name="Mulrain L."/>
            <person name="Navidi A."/>
            <person name="Naylor J."/>
            <person name="Negash T."/>
            <person name="Nguyen T."/>
            <person name="Nguyen N."/>
            <person name="Nicol R."/>
            <person name="Norbu C."/>
            <person name="Norbu N."/>
            <person name="Novod N."/>
            <person name="O'Neill B."/>
            <person name="Osman S."/>
            <person name="Markiewicz E."/>
            <person name="Oyono O.L."/>
            <person name="Patti C."/>
            <person name="Phunkhang P."/>
            <person name="Pierre F."/>
            <person name="Priest M."/>
            <person name="Raghuraman S."/>
            <person name="Rege F."/>
            <person name="Reyes R."/>
            <person name="Rise C."/>
            <person name="Rogov P."/>
            <person name="Ross K."/>
            <person name="Ryan E."/>
            <person name="Settipalli S."/>
            <person name="Shea T."/>
            <person name="Sherpa N."/>
            <person name="Shi L."/>
            <person name="Shih D."/>
            <person name="Sparrow T."/>
            <person name="Spaulding J."/>
            <person name="Stalker J."/>
            <person name="Stange-Thomann N."/>
            <person name="Stavropoulos S."/>
            <person name="Stone C."/>
            <person name="Strader C."/>
            <person name="Tesfaye S."/>
            <person name="Thomson T."/>
            <person name="Thoulutsang Y."/>
            <person name="Thoulutsang D."/>
            <person name="Topham K."/>
            <person name="Topping I."/>
            <person name="Tsamla T."/>
            <person name="Vassiliev H."/>
            <person name="Vo A."/>
            <person name="Wangchuk T."/>
            <person name="Wangdi T."/>
            <person name="Weiand M."/>
            <person name="Wilkinson J."/>
            <person name="Wilson A."/>
            <person name="Yadav S."/>
            <person name="Young G."/>
            <person name="Yu Q."/>
            <person name="Zembek L."/>
            <person name="Zhong D."/>
            <person name="Zimmer A."/>
            <person name="Zwirko Z."/>
            <person name="Jaffe D.B."/>
            <person name="Alvarez P."/>
            <person name="Brockman W."/>
            <person name="Butler J."/>
            <person name="Chin C."/>
            <person name="Gnerre S."/>
            <person name="Grabherr M."/>
            <person name="Kleber M."/>
            <person name="Mauceli E."/>
            <person name="MacCallum I."/>
        </authorList>
    </citation>
    <scope>NUCLEOTIDE SEQUENCE [LARGE SCALE GENOMIC DNA]</scope>
    <source>
        <strain evidence="11">Tucson 15081-1352.22</strain>
    </source>
</reference>
<evidence type="ECO:0000256" key="3">
    <source>
        <dbReference type="ARBA" id="ARBA00022692"/>
    </source>
</evidence>
<evidence type="ECO:0000256" key="2">
    <source>
        <dbReference type="ARBA" id="ARBA00008284"/>
    </source>
</evidence>
<dbReference type="GO" id="GO:0016020">
    <property type="term" value="C:membrane"/>
    <property type="evidence" value="ECO:0007669"/>
    <property type="project" value="UniProtKB-SubCell"/>
</dbReference>
<dbReference type="InParanoid" id="B4L387"/>
<evidence type="ECO:0000256" key="8">
    <source>
        <dbReference type="SAM" id="Phobius"/>
    </source>
</evidence>
<gene>
    <name evidence="10" type="primary">Dmoj\GI15502</name>
    <name evidence="10" type="ORF">Dmoj_GI15502</name>
</gene>
<sequence length="237" mass="26200">MHTTRYILLISSFGASKTTMQRKLILFSVVIPFLVISPVSHAIQARSDKEQTQTVVSGTAVQSVVPVQAQSQVGSNSQAASTTNSAFNPLGPTVMCSFLPRDFLECKEPIDHRNNDSARNEKGYGCLRFGGSNYEDVEHTKVQCTVYTDIDCYGARTFFRDGVPCVRYTDHYFVTTLIYSMLLGFLGMDRFCLGQTGTAVGKLLTMGGVGVWWIIDVILLITNNLLPEDGSNWNPYV</sequence>
<keyword evidence="7" id="KW-0325">Glycoprotein</keyword>
<dbReference type="AlphaFoldDB" id="B4L387"/>
<feature type="domain" description="TM2" evidence="9">
    <location>
        <begin position="170"/>
        <end position="218"/>
    </location>
</feature>
<dbReference type="InterPro" id="IPR050932">
    <property type="entry name" value="TM2D1-3-like"/>
</dbReference>
<dbReference type="InterPro" id="IPR007829">
    <property type="entry name" value="TM2"/>
</dbReference>
<evidence type="ECO:0000259" key="9">
    <source>
        <dbReference type="Pfam" id="PF05154"/>
    </source>
</evidence>
<evidence type="ECO:0000256" key="4">
    <source>
        <dbReference type="ARBA" id="ARBA00022729"/>
    </source>
</evidence>
<comment type="subcellular location">
    <subcellularLocation>
        <location evidence="1">Membrane</location>
        <topology evidence="1">Multi-pass membrane protein</topology>
    </subcellularLocation>
</comment>
<evidence type="ECO:0000256" key="1">
    <source>
        <dbReference type="ARBA" id="ARBA00004141"/>
    </source>
</evidence>
<evidence type="ECO:0000256" key="6">
    <source>
        <dbReference type="ARBA" id="ARBA00023136"/>
    </source>
</evidence>
<dbReference type="FunCoup" id="B4L387">
    <property type="interactions" value="551"/>
</dbReference>
<dbReference type="PANTHER" id="PTHR21016">
    <property type="entry name" value="BETA-AMYLOID BINDING PROTEIN-RELATED"/>
    <property type="match status" value="1"/>
</dbReference>
<dbReference type="KEGG" id="dmo:Dmoj_GI15502"/>
<keyword evidence="5 8" id="KW-1133">Transmembrane helix</keyword>
<comment type="similarity">
    <text evidence="2">Belongs to the TM2 family.</text>
</comment>
<keyword evidence="11" id="KW-1185">Reference proteome</keyword>
<feature type="transmembrane region" description="Helical" evidence="8">
    <location>
        <begin position="172"/>
        <end position="191"/>
    </location>
</feature>
<keyword evidence="3 8" id="KW-0812">Transmembrane</keyword>
<dbReference type="eggNOG" id="KOG4272">
    <property type="taxonomic scope" value="Eukaryota"/>
</dbReference>
<protein>
    <recommendedName>
        <fullName evidence="9">TM2 domain-containing protein</fullName>
    </recommendedName>
</protein>
<keyword evidence="4" id="KW-0732">Signal</keyword>
<evidence type="ECO:0000256" key="5">
    <source>
        <dbReference type="ARBA" id="ARBA00022989"/>
    </source>
</evidence>
<accession>B4L387</accession>
<keyword evidence="6 8" id="KW-0472">Membrane</keyword>
<dbReference type="Pfam" id="PF05154">
    <property type="entry name" value="TM2"/>
    <property type="match status" value="1"/>
</dbReference>
<dbReference type="HOGENOM" id="CLU_084872_3_1_1"/>
<evidence type="ECO:0000256" key="7">
    <source>
        <dbReference type="ARBA" id="ARBA00023180"/>
    </source>
</evidence>
<proteinExistence type="inferred from homology"/>
<organism evidence="10 11">
    <name type="scientific">Drosophila mojavensis</name>
    <name type="common">Fruit fly</name>
    <dbReference type="NCBI Taxonomy" id="7230"/>
    <lineage>
        <taxon>Eukaryota</taxon>
        <taxon>Metazoa</taxon>
        <taxon>Ecdysozoa</taxon>
        <taxon>Arthropoda</taxon>
        <taxon>Hexapoda</taxon>
        <taxon>Insecta</taxon>
        <taxon>Pterygota</taxon>
        <taxon>Neoptera</taxon>
        <taxon>Endopterygota</taxon>
        <taxon>Diptera</taxon>
        <taxon>Brachycera</taxon>
        <taxon>Muscomorpha</taxon>
        <taxon>Ephydroidea</taxon>
        <taxon>Drosophilidae</taxon>
        <taxon>Drosophila</taxon>
    </lineage>
</organism>